<dbReference type="PROSITE" id="PS51273">
    <property type="entry name" value="GATASE_TYPE_1"/>
    <property type="match status" value="1"/>
</dbReference>
<dbReference type="InterPro" id="IPR004468">
    <property type="entry name" value="CTP_synthase"/>
</dbReference>
<dbReference type="NCBIfam" id="NF004836">
    <property type="entry name" value="PRK06186.1"/>
    <property type="match status" value="1"/>
</dbReference>
<evidence type="ECO:0000256" key="7">
    <source>
        <dbReference type="ARBA" id="ARBA00022962"/>
    </source>
</evidence>
<accession>A0ABS4J6M5</accession>
<proteinExistence type="inferred from homology"/>
<dbReference type="RefSeq" id="WP_209976278.1">
    <property type="nucleotide sequence ID" value="NZ_JAGGLB010000025.1"/>
</dbReference>
<evidence type="ECO:0000256" key="4">
    <source>
        <dbReference type="ARBA" id="ARBA00022598"/>
    </source>
</evidence>
<protein>
    <recommendedName>
        <fullName evidence="3">CTP synthase (glutamine hydrolyzing)</fullName>
        <ecNumber evidence="3">6.3.4.2</ecNumber>
    </recommendedName>
</protein>
<evidence type="ECO:0000256" key="3">
    <source>
        <dbReference type="ARBA" id="ARBA00012291"/>
    </source>
</evidence>
<evidence type="ECO:0000313" key="11">
    <source>
        <dbReference type="EMBL" id="MBP1994439.1"/>
    </source>
</evidence>
<evidence type="ECO:0000256" key="2">
    <source>
        <dbReference type="ARBA" id="ARBA00007533"/>
    </source>
</evidence>
<comment type="caution">
    <text evidence="11">The sequence shown here is derived from an EMBL/GenBank/DDBJ whole genome shotgun (WGS) entry which is preliminary data.</text>
</comment>
<keyword evidence="8" id="KW-0665">Pyrimidine biosynthesis</keyword>
<keyword evidence="4" id="KW-0436">Ligase</keyword>
<dbReference type="EC" id="6.3.4.2" evidence="3"/>
<comment type="pathway">
    <text evidence="1">Pyrimidine metabolism; CTP biosynthesis via de novo pathway; CTP from UDP: step 2/2.</text>
</comment>
<comment type="catalytic activity">
    <reaction evidence="9">
        <text>UTP + L-glutamine + ATP + H2O = CTP + L-glutamate + ADP + phosphate + 2 H(+)</text>
        <dbReference type="Rhea" id="RHEA:26426"/>
        <dbReference type="ChEBI" id="CHEBI:15377"/>
        <dbReference type="ChEBI" id="CHEBI:15378"/>
        <dbReference type="ChEBI" id="CHEBI:29985"/>
        <dbReference type="ChEBI" id="CHEBI:30616"/>
        <dbReference type="ChEBI" id="CHEBI:37563"/>
        <dbReference type="ChEBI" id="CHEBI:43474"/>
        <dbReference type="ChEBI" id="CHEBI:46398"/>
        <dbReference type="ChEBI" id="CHEBI:58359"/>
        <dbReference type="ChEBI" id="CHEBI:456216"/>
        <dbReference type="EC" id="6.3.4.2"/>
    </reaction>
</comment>
<dbReference type="InterPro" id="IPR029062">
    <property type="entry name" value="Class_I_gatase-like"/>
</dbReference>
<gene>
    <name evidence="11" type="ORF">J2Z66_006075</name>
</gene>
<keyword evidence="7" id="KW-0315">Glutamine amidotransferase</keyword>
<keyword evidence="6" id="KW-0067">ATP-binding</keyword>
<keyword evidence="11" id="KW-0456">Lyase</keyword>
<evidence type="ECO:0000256" key="5">
    <source>
        <dbReference type="ARBA" id="ARBA00022741"/>
    </source>
</evidence>
<dbReference type="InterPro" id="IPR017926">
    <property type="entry name" value="GATASE"/>
</dbReference>
<keyword evidence="5" id="KW-0547">Nucleotide-binding</keyword>
<evidence type="ECO:0000256" key="1">
    <source>
        <dbReference type="ARBA" id="ARBA00005171"/>
    </source>
</evidence>
<dbReference type="Pfam" id="PF00117">
    <property type="entry name" value="GATase"/>
    <property type="match status" value="1"/>
</dbReference>
<dbReference type="PANTHER" id="PTHR11550:SF0">
    <property type="entry name" value="CTP SYNTHASE-RELATED"/>
    <property type="match status" value="1"/>
</dbReference>
<dbReference type="PANTHER" id="PTHR11550">
    <property type="entry name" value="CTP SYNTHASE"/>
    <property type="match status" value="1"/>
</dbReference>
<evidence type="ECO:0000256" key="9">
    <source>
        <dbReference type="ARBA" id="ARBA00047781"/>
    </source>
</evidence>
<dbReference type="EMBL" id="JAGGLB010000025">
    <property type="protein sequence ID" value="MBP1994439.1"/>
    <property type="molecule type" value="Genomic_DNA"/>
</dbReference>
<comment type="similarity">
    <text evidence="2">Belongs to the CTP synthase family.</text>
</comment>
<keyword evidence="12" id="KW-1185">Reference proteome</keyword>
<evidence type="ECO:0000259" key="10">
    <source>
        <dbReference type="Pfam" id="PF00117"/>
    </source>
</evidence>
<dbReference type="Gene3D" id="3.40.50.880">
    <property type="match status" value="1"/>
</dbReference>
<feature type="domain" description="Glutamine amidotransferase" evidence="10">
    <location>
        <begin position="20"/>
        <end position="224"/>
    </location>
</feature>
<evidence type="ECO:0000256" key="8">
    <source>
        <dbReference type="ARBA" id="ARBA00022975"/>
    </source>
</evidence>
<sequence>MKIGIVGDYNPSYPSQKATNDALIHSSEKLGIHIEWDWIPTSLISEQMDKIINMYKGFWIAPGSPESVSGVLQIIQYSREYNIPLLGTCGGFQNILIEYARNKLMIQEAGHEELDPNASKLVVNKLTCSLVEQKGEIVIKNLSKVFGIYKNQKVTEQFRCNYGLNSEYQSQIDESGLRIVGADAQGNPRIIELPEHKFFIGTLFVPQLSSTLESPHCLINSFIEHVCNYPKST</sequence>
<name>A0ABS4J6M5_9BACL</name>
<dbReference type="GO" id="GO:0016829">
    <property type="term" value="F:lyase activity"/>
    <property type="evidence" value="ECO:0007669"/>
    <property type="project" value="UniProtKB-KW"/>
</dbReference>
<dbReference type="Proteomes" id="UP001519287">
    <property type="component" value="Unassembled WGS sequence"/>
</dbReference>
<reference evidence="11 12" key="1">
    <citation type="submission" date="2021-03" db="EMBL/GenBank/DDBJ databases">
        <title>Genomic Encyclopedia of Type Strains, Phase IV (KMG-IV): sequencing the most valuable type-strain genomes for metagenomic binning, comparative biology and taxonomic classification.</title>
        <authorList>
            <person name="Goeker M."/>
        </authorList>
    </citation>
    <scope>NUCLEOTIDE SEQUENCE [LARGE SCALE GENOMIC DNA]</scope>
    <source>
        <strain evidence="11 12">DSM 26048</strain>
    </source>
</reference>
<evidence type="ECO:0000313" key="12">
    <source>
        <dbReference type="Proteomes" id="UP001519287"/>
    </source>
</evidence>
<organism evidence="11 12">
    <name type="scientific">Paenibacillus eucommiae</name>
    <dbReference type="NCBI Taxonomy" id="1355755"/>
    <lineage>
        <taxon>Bacteria</taxon>
        <taxon>Bacillati</taxon>
        <taxon>Bacillota</taxon>
        <taxon>Bacilli</taxon>
        <taxon>Bacillales</taxon>
        <taxon>Paenibacillaceae</taxon>
        <taxon>Paenibacillus</taxon>
    </lineage>
</organism>
<evidence type="ECO:0000256" key="6">
    <source>
        <dbReference type="ARBA" id="ARBA00022840"/>
    </source>
</evidence>
<dbReference type="SUPFAM" id="SSF52317">
    <property type="entry name" value="Class I glutamine amidotransferase-like"/>
    <property type="match status" value="1"/>
</dbReference>